<keyword evidence="6" id="KW-1185">Reference proteome</keyword>
<dbReference type="Proteomes" id="UP000261540">
    <property type="component" value="Unplaced"/>
</dbReference>
<dbReference type="GO" id="GO:0005829">
    <property type="term" value="C:cytosol"/>
    <property type="evidence" value="ECO:0007669"/>
    <property type="project" value="TreeGrafter"/>
</dbReference>
<dbReference type="SUPFAM" id="SSF109775">
    <property type="entry name" value="Mannose-6-phosphate receptor binding protein 1 (Tip47), C-terminal domain"/>
    <property type="match status" value="1"/>
</dbReference>
<dbReference type="KEGG" id="pki:111853112"/>
<dbReference type="RefSeq" id="XP_023685467.1">
    <property type="nucleotide sequence ID" value="XM_023829699.2"/>
</dbReference>
<reference evidence="5" key="1">
    <citation type="submission" date="2025-08" db="UniProtKB">
        <authorList>
            <consortium name="Ensembl"/>
        </authorList>
    </citation>
    <scope>IDENTIFICATION</scope>
</reference>
<dbReference type="AlphaFoldDB" id="A0A3B3RH99"/>
<evidence type="ECO:0000313" key="6">
    <source>
        <dbReference type="Proteomes" id="UP000261540"/>
    </source>
</evidence>
<dbReference type="GO" id="GO:0005811">
    <property type="term" value="C:lipid droplet"/>
    <property type="evidence" value="ECO:0007669"/>
    <property type="project" value="UniProtKB-SubCell"/>
</dbReference>
<dbReference type="PANTHER" id="PTHR14024:SF49">
    <property type="entry name" value="LIPID STORAGE DROPLETS SURFACE-BINDING PROTEIN 1"/>
    <property type="match status" value="1"/>
</dbReference>
<evidence type="ECO:0000256" key="2">
    <source>
        <dbReference type="ARBA" id="ARBA00006311"/>
    </source>
</evidence>
<dbReference type="RefSeq" id="XP_023685466.1">
    <property type="nucleotide sequence ID" value="XM_023829698.2"/>
</dbReference>
<reference evidence="5" key="2">
    <citation type="submission" date="2025-09" db="UniProtKB">
        <authorList>
            <consortium name="Ensembl"/>
        </authorList>
    </citation>
    <scope>IDENTIFICATION</scope>
</reference>
<proteinExistence type="inferred from homology"/>
<dbReference type="PIRSF" id="PIRSF036881">
    <property type="entry name" value="PAT"/>
    <property type="match status" value="1"/>
</dbReference>
<organism evidence="5 6">
    <name type="scientific">Paramormyrops kingsleyae</name>
    <dbReference type="NCBI Taxonomy" id="1676925"/>
    <lineage>
        <taxon>Eukaryota</taxon>
        <taxon>Metazoa</taxon>
        <taxon>Chordata</taxon>
        <taxon>Craniata</taxon>
        <taxon>Vertebrata</taxon>
        <taxon>Euteleostomi</taxon>
        <taxon>Actinopterygii</taxon>
        <taxon>Neopterygii</taxon>
        <taxon>Teleostei</taxon>
        <taxon>Osteoglossocephala</taxon>
        <taxon>Osteoglossomorpha</taxon>
        <taxon>Osteoglossiformes</taxon>
        <taxon>Mormyridae</taxon>
        <taxon>Paramormyrops</taxon>
    </lineage>
</organism>
<dbReference type="Pfam" id="PF03036">
    <property type="entry name" value="Perilipin"/>
    <property type="match status" value="2"/>
</dbReference>
<dbReference type="GeneID" id="111853112"/>
<dbReference type="OrthoDB" id="376826at2759"/>
<dbReference type="InterPro" id="IPR004279">
    <property type="entry name" value="Perilipin"/>
</dbReference>
<evidence type="ECO:0000256" key="1">
    <source>
        <dbReference type="ARBA" id="ARBA00004502"/>
    </source>
</evidence>
<dbReference type="PANTHER" id="PTHR14024">
    <property type="entry name" value="PERILIPIN"/>
    <property type="match status" value="1"/>
</dbReference>
<evidence type="ECO:0000256" key="4">
    <source>
        <dbReference type="PIRNR" id="PIRNR036881"/>
    </source>
</evidence>
<name>A0A3B3RH99_9TELE</name>
<evidence type="ECO:0000313" key="5">
    <source>
        <dbReference type="Ensembl" id="ENSPKIP00000017723.1"/>
    </source>
</evidence>
<sequence>METLDAEQNAVKRLLDLPLVSSTCYLVSVVYCNMKESHPRVKPFCEVAETGVKTIASVAATGAAPIIVKFQPQIAGANQLMCKYLDKTEEAFPVLQQHLAQVVSRPDSVLTTAKNARAVIVHMAKDAVMVVKDKAGVVLREAMVMTKSALDGGFGAVLGSRAAQLLNTAMKTSPTVHGTAAAQCPTTAEDSAPVTPEGILRQWKPNWNGYWFAEVFLSVQLGQKPELMASLREVPDSACKKPGYRACLPLISTKVCHRADRTTDGEQDVKMELHAVVTSSGLTNQLQTLCLTVVSSLQGFQQNVQIQVLAVAVSASEVCNSLWKAYVRGEFSDQTEQPQRAIGQGASVLGFHLYDGQTRRLK</sequence>
<dbReference type="GO" id="GO:0019915">
    <property type="term" value="P:lipid storage"/>
    <property type="evidence" value="ECO:0007669"/>
    <property type="project" value="TreeGrafter"/>
</dbReference>
<dbReference type="GO" id="GO:0010890">
    <property type="term" value="P:positive regulation of triglyceride storage"/>
    <property type="evidence" value="ECO:0007669"/>
    <property type="project" value="TreeGrafter"/>
</dbReference>
<comment type="similarity">
    <text evidence="2 4">Belongs to the perilipin family.</text>
</comment>
<dbReference type="Gene3D" id="1.20.120.340">
    <property type="entry name" value="Flagellar protein FliS"/>
    <property type="match status" value="1"/>
</dbReference>
<evidence type="ECO:0000256" key="3">
    <source>
        <dbReference type="ARBA" id="ARBA00022677"/>
    </source>
</evidence>
<dbReference type="Ensembl" id="ENSPKIT00000042239.1">
    <property type="protein sequence ID" value="ENSPKIP00000017723.1"/>
    <property type="gene ID" value="ENSPKIG00000003514.1"/>
</dbReference>
<keyword evidence="3" id="KW-0551">Lipid droplet</keyword>
<dbReference type="STRING" id="1676925.ENSPKIP00000017723"/>
<dbReference type="RefSeq" id="XP_023685465.1">
    <property type="nucleotide sequence ID" value="XM_023829697.2"/>
</dbReference>
<dbReference type="GeneTree" id="ENSGT00950000182920"/>
<comment type="subcellular location">
    <subcellularLocation>
        <location evidence="1">Lipid droplet</location>
    </subcellularLocation>
</comment>
<accession>A0A3B3RH99</accession>
<protein>
    <recommendedName>
        <fullName evidence="4">Perilipin</fullName>
    </recommendedName>
</protein>